<dbReference type="GeneID" id="19158070"/>
<dbReference type="GO" id="GO:0003677">
    <property type="term" value="F:DNA binding"/>
    <property type="evidence" value="ECO:0007669"/>
    <property type="project" value="TreeGrafter"/>
</dbReference>
<dbReference type="Proteomes" id="UP000019484">
    <property type="component" value="Unassembled WGS sequence"/>
</dbReference>
<feature type="region of interest" description="Disordered" evidence="6">
    <location>
        <begin position="1025"/>
        <end position="1075"/>
    </location>
</feature>
<feature type="domain" description="DUF7893" evidence="7">
    <location>
        <begin position="198"/>
        <end position="290"/>
    </location>
</feature>
<dbReference type="PROSITE" id="PS00094">
    <property type="entry name" value="C5_MTASE_1"/>
    <property type="match status" value="1"/>
</dbReference>
<dbReference type="InterPro" id="IPR050390">
    <property type="entry name" value="C5-Methyltransferase"/>
</dbReference>
<evidence type="ECO:0000256" key="2">
    <source>
        <dbReference type="ARBA" id="ARBA00022603"/>
    </source>
</evidence>
<dbReference type="PRINTS" id="PR00105">
    <property type="entry name" value="C5METTRFRASE"/>
</dbReference>
<dbReference type="AlphaFoldDB" id="W9YPB1"/>
<evidence type="ECO:0000259" key="7">
    <source>
        <dbReference type="Pfam" id="PF25423"/>
    </source>
</evidence>
<keyword evidence="3 5" id="KW-0808">Transferase</keyword>
<dbReference type="PANTHER" id="PTHR10629">
    <property type="entry name" value="CYTOSINE-SPECIFIC METHYLTRANSFERASE"/>
    <property type="match status" value="1"/>
</dbReference>
<dbReference type="GO" id="GO:0044027">
    <property type="term" value="P:negative regulation of gene expression via chromosomal CpG island methylation"/>
    <property type="evidence" value="ECO:0007669"/>
    <property type="project" value="TreeGrafter"/>
</dbReference>
<name>W9YPB1_9EURO</name>
<dbReference type="HOGENOM" id="CLU_003836_0_0_1"/>
<dbReference type="GO" id="GO:0003886">
    <property type="term" value="F:DNA (cytosine-5-)-methyltransferase activity"/>
    <property type="evidence" value="ECO:0007669"/>
    <property type="project" value="UniProtKB-EC"/>
</dbReference>
<protein>
    <recommendedName>
        <fullName evidence="1">DNA (cytosine-5-)-methyltransferase</fullName>
        <ecNumber evidence="1">2.1.1.37</ecNumber>
    </recommendedName>
</protein>
<dbReference type="EC" id="2.1.1.37" evidence="1"/>
<dbReference type="Gene3D" id="3.90.120.10">
    <property type="entry name" value="DNA Methylase, subunit A, domain 2"/>
    <property type="match status" value="1"/>
</dbReference>
<dbReference type="InterPro" id="IPR057215">
    <property type="entry name" value="DUF7893"/>
</dbReference>
<dbReference type="SUPFAM" id="SSF53335">
    <property type="entry name" value="S-adenosyl-L-methionine-dependent methyltransferases"/>
    <property type="match status" value="1"/>
</dbReference>
<dbReference type="InterPro" id="IPR018117">
    <property type="entry name" value="C5_DNA_meth_AS"/>
</dbReference>
<dbReference type="GO" id="GO:0032259">
    <property type="term" value="P:methylation"/>
    <property type="evidence" value="ECO:0007669"/>
    <property type="project" value="UniProtKB-KW"/>
</dbReference>
<dbReference type="eggNOG" id="ENOG502R6QN">
    <property type="taxonomic scope" value="Eukaryota"/>
</dbReference>
<dbReference type="GO" id="GO:0005634">
    <property type="term" value="C:nucleus"/>
    <property type="evidence" value="ECO:0007669"/>
    <property type="project" value="TreeGrafter"/>
</dbReference>
<dbReference type="InterPro" id="IPR029063">
    <property type="entry name" value="SAM-dependent_MTases_sf"/>
</dbReference>
<reference evidence="8 9" key="1">
    <citation type="submission" date="2013-03" db="EMBL/GenBank/DDBJ databases">
        <title>The Genome Sequence of Capronia coronata CBS 617.96.</title>
        <authorList>
            <consortium name="The Broad Institute Genomics Platform"/>
            <person name="Cuomo C."/>
            <person name="de Hoog S."/>
            <person name="Gorbushina A."/>
            <person name="Walker B."/>
            <person name="Young S.K."/>
            <person name="Zeng Q."/>
            <person name="Gargeya S."/>
            <person name="Fitzgerald M."/>
            <person name="Haas B."/>
            <person name="Abouelleil A."/>
            <person name="Allen A.W."/>
            <person name="Alvarado L."/>
            <person name="Arachchi H.M."/>
            <person name="Berlin A.M."/>
            <person name="Chapman S.B."/>
            <person name="Gainer-Dewar J."/>
            <person name="Goldberg J."/>
            <person name="Griggs A."/>
            <person name="Gujja S."/>
            <person name="Hansen M."/>
            <person name="Howarth C."/>
            <person name="Imamovic A."/>
            <person name="Ireland A."/>
            <person name="Larimer J."/>
            <person name="McCowan C."/>
            <person name="Murphy C."/>
            <person name="Pearson M."/>
            <person name="Poon T.W."/>
            <person name="Priest M."/>
            <person name="Roberts A."/>
            <person name="Saif S."/>
            <person name="Shea T."/>
            <person name="Sisk P."/>
            <person name="Sykes S."/>
            <person name="Wortman J."/>
            <person name="Nusbaum C."/>
            <person name="Birren B."/>
        </authorList>
    </citation>
    <scope>NUCLEOTIDE SEQUENCE [LARGE SCALE GENOMIC DNA]</scope>
    <source>
        <strain evidence="8 9">CBS 617.96</strain>
    </source>
</reference>
<evidence type="ECO:0000256" key="4">
    <source>
        <dbReference type="ARBA" id="ARBA00022691"/>
    </source>
</evidence>
<dbReference type="RefSeq" id="XP_007722271.1">
    <property type="nucleotide sequence ID" value="XM_007724081.1"/>
</dbReference>
<comment type="similarity">
    <text evidence="5">Belongs to the class I-like SAM-binding methyltransferase superfamily. C5-methyltransferase family.</text>
</comment>
<dbReference type="Pfam" id="PF25423">
    <property type="entry name" value="DUF7893"/>
    <property type="match status" value="1"/>
</dbReference>
<dbReference type="STRING" id="1182541.W9YPB1"/>
<accession>W9YPB1</accession>
<evidence type="ECO:0000256" key="3">
    <source>
        <dbReference type="ARBA" id="ARBA00022679"/>
    </source>
</evidence>
<keyword evidence="9" id="KW-1185">Reference proteome</keyword>
<comment type="caution">
    <text evidence="8">The sequence shown here is derived from an EMBL/GenBank/DDBJ whole genome shotgun (WGS) entry which is preliminary data.</text>
</comment>
<keyword evidence="2 5" id="KW-0489">Methyltransferase</keyword>
<dbReference type="InterPro" id="IPR043151">
    <property type="entry name" value="BAH_sf"/>
</dbReference>
<keyword evidence="4 5" id="KW-0949">S-adenosyl-L-methionine</keyword>
<feature type="active site" evidence="5">
    <location>
        <position position="624"/>
    </location>
</feature>
<feature type="compositionally biased region" description="Basic and acidic residues" evidence="6">
    <location>
        <begin position="954"/>
        <end position="969"/>
    </location>
</feature>
<dbReference type="InterPro" id="IPR001525">
    <property type="entry name" value="C5_MeTfrase"/>
</dbReference>
<evidence type="ECO:0000313" key="8">
    <source>
        <dbReference type="EMBL" id="EXJ94777.1"/>
    </source>
</evidence>
<dbReference type="Gene3D" id="2.30.30.490">
    <property type="match status" value="1"/>
</dbReference>
<dbReference type="OrthoDB" id="5376140at2759"/>
<evidence type="ECO:0000256" key="5">
    <source>
        <dbReference type="PROSITE-ProRule" id="PRU01016"/>
    </source>
</evidence>
<sequence length="1075" mass="120890">MLSEDGNPCSAPLSPDLTKTELLARLTERIEIWESPEDLTRLYPSTVRSTFHGFDSSEVIALNEFLAQDDHGPGYPPERFNEYELDDFCVYCAPTHRHLQGQFDYLSITMSELSPKENYSSGAAQPYWLVNGVLRYKGITRQIVAAEVVAVEMGELEHLEAHSAEDSIWIMTVESQKKNYWYRLKTPSNAYLSYWTTFTWLADFAKFFIDYLYICRETGTDVHLSHFRYQFWVWLHGLRGHKLQKWHAQCANQTDFRQHVLSHALFLYQQACSLGQQGPRMSHPIWAEIGAVTGTQVSQATAKAKKTLVTRNVAASFARFLAWQKHDLLEITQLSLQAEAYRTSKMQQWEFPVKLRNNNDTFITMSNGSQVSKAAMILEEAGEENQPVFVSNPQDLVGQIVVMRTMGDAYGQWEFSYAWVKKATSELLRVIWLALPADTICGSPGDPKVFYPVGNELFFSDRCSCETVSIQEVVRIVSASVCERRPADNAELFVQSLYREEEETITTLAASELMSCQCLTHDQNWTANRQQQHVPKERGDRPRLRGLSLFSGCGLFDHAFTSKGSSEIVYAIEHCEIATRSYKANDVLNTTHMTIGSVEDVFEDFALGRQPMPDIDFIIGGFPCPYYSSMNCFRDSQKGHKDGSLLANMLSWIELFLPPYVLMENVPNMDRLRPNACRQAICHLVALGYQVRKSIHTDASLGGASIRERLFIVAAAPGVLLPDDLVDTHGPAGSGLRKIRTVAETIGGLEAITNDSCINVKDTSHVPLHRLGLDFARHVSYRSLVRQIPTEPKCMSLAQTYYDKGLLPHQRRFFEQGLHAEKQARTSRTLKRVDPDTPFRTVCTIISPLDARVGGHIIHPTQHRTLSLKEGGRRAMGVPDSFLLAGSVEEQYKQCGNAVPWAMGAAWGRNFSRAWFASLDRRSPAQNEALPVEVMKPEQSNEDVSCDVAPSGMEKGDEHVATQKQKHNETGSGVPTSLELRNHHDLVGYHGGSDNDSDSSVEILEVRPVKRPFVPSVIEIEDEVVAMPNQTQKQSGVLEVPDHHDDEDDGSDSDNHSDGSIEIIHVRPAKRPRAF</sequence>
<dbReference type="EMBL" id="AMWN01000002">
    <property type="protein sequence ID" value="EXJ94777.1"/>
    <property type="molecule type" value="Genomic_DNA"/>
</dbReference>
<feature type="region of interest" description="Disordered" evidence="6">
    <location>
        <begin position="937"/>
        <end position="977"/>
    </location>
</feature>
<proteinExistence type="inferred from homology"/>
<evidence type="ECO:0000313" key="9">
    <source>
        <dbReference type="Proteomes" id="UP000019484"/>
    </source>
</evidence>
<gene>
    <name evidence="8" type="ORF">A1O1_03175</name>
</gene>
<dbReference type="PROSITE" id="PS51679">
    <property type="entry name" value="SAM_MT_C5"/>
    <property type="match status" value="1"/>
</dbReference>
<dbReference type="PANTHER" id="PTHR10629:SF52">
    <property type="entry name" value="DNA (CYTOSINE-5)-METHYLTRANSFERASE 1"/>
    <property type="match status" value="1"/>
</dbReference>
<evidence type="ECO:0000256" key="1">
    <source>
        <dbReference type="ARBA" id="ARBA00011975"/>
    </source>
</evidence>
<dbReference type="Pfam" id="PF00145">
    <property type="entry name" value="DNA_methylase"/>
    <property type="match status" value="1"/>
</dbReference>
<dbReference type="Gene3D" id="3.40.50.150">
    <property type="entry name" value="Vaccinia Virus protein VP39"/>
    <property type="match status" value="1"/>
</dbReference>
<organism evidence="8 9">
    <name type="scientific">Capronia coronata CBS 617.96</name>
    <dbReference type="NCBI Taxonomy" id="1182541"/>
    <lineage>
        <taxon>Eukaryota</taxon>
        <taxon>Fungi</taxon>
        <taxon>Dikarya</taxon>
        <taxon>Ascomycota</taxon>
        <taxon>Pezizomycotina</taxon>
        <taxon>Eurotiomycetes</taxon>
        <taxon>Chaetothyriomycetidae</taxon>
        <taxon>Chaetothyriales</taxon>
        <taxon>Herpotrichiellaceae</taxon>
        <taxon>Capronia</taxon>
    </lineage>
</organism>
<evidence type="ECO:0000256" key="6">
    <source>
        <dbReference type="SAM" id="MobiDB-lite"/>
    </source>
</evidence>